<organism evidence="2 3">
    <name type="scientific">Trichogramma brassicae</name>
    <dbReference type="NCBI Taxonomy" id="86971"/>
    <lineage>
        <taxon>Eukaryota</taxon>
        <taxon>Metazoa</taxon>
        <taxon>Ecdysozoa</taxon>
        <taxon>Arthropoda</taxon>
        <taxon>Hexapoda</taxon>
        <taxon>Insecta</taxon>
        <taxon>Pterygota</taxon>
        <taxon>Neoptera</taxon>
        <taxon>Endopterygota</taxon>
        <taxon>Hymenoptera</taxon>
        <taxon>Apocrita</taxon>
        <taxon>Proctotrupomorpha</taxon>
        <taxon>Chalcidoidea</taxon>
        <taxon>Trichogrammatidae</taxon>
        <taxon>Trichogramma</taxon>
    </lineage>
</organism>
<evidence type="ECO:0000256" key="1">
    <source>
        <dbReference type="SAM" id="MobiDB-lite"/>
    </source>
</evidence>
<protein>
    <submittedName>
        <fullName evidence="2">Uncharacterized protein</fullName>
    </submittedName>
</protein>
<evidence type="ECO:0000313" key="3">
    <source>
        <dbReference type="Proteomes" id="UP000479190"/>
    </source>
</evidence>
<dbReference type="Proteomes" id="UP000479190">
    <property type="component" value="Unassembled WGS sequence"/>
</dbReference>
<dbReference type="EMBL" id="CADCXV010000002">
    <property type="protein sequence ID" value="CAB0027804.1"/>
    <property type="molecule type" value="Genomic_DNA"/>
</dbReference>
<dbReference type="AlphaFoldDB" id="A0A6H5HW96"/>
<proteinExistence type="predicted"/>
<gene>
    <name evidence="2" type="ORF">TBRA_LOCUS34</name>
</gene>
<sequence length="184" mass="21234">MFIWLDNRARLGQSLKIARAHALPRTYSTRAHHEGSAAAGLERSRGEGTQREQNNNIIYTRVERRGSLGSSSSALPHRCRRGKAEVFSDRDETRCIFQQSTGELALADLFYQPSPRAPKRLDRRRTRVYELHALYVHATVVVRRGSRATSRKLHGCVVKVYHKLIWRRMTRARSSRARCYVLPH</sequence>
<reference evidence="2 3" key="1">
    <citation type="submission" date="2020-02" db="EMBL/GenBank/DDBJ databases">
        <authorList>
            <person name="Ferguson B K."/>
        </authorList>
    </citation>
    <scope>NUCLEOTIDE SEQUENCE [LARGE SCALE GENOMIC DNA]</scope>
</reference>
<keyword evidence="3" id="KW-1185">Reference proteome</keyword>
<accession>A0A6H5HW96</accession>
<feature type="region of interest" description="Disordered" evidence="1">
    <location>
        <begin position="27"/>
        <end position="62"/>
    </location>
</feature>
<name>A0A6H5HW96_9HYME</name>
<evidence type="ECO:0000313" key="2">
    <source>
        <dbReference type="EMBL" id="CAB0027804.1"/>
    </source>
</evidence>